<dbReference type="SMART" id="SM00028">
    <property type="entry name" value="TPR"/>
    <property type="match status" value="3"/>
</dbReference>
<dbReference type="GO" id="GO:0032979">
    <property type="term" value="P:protein insertion into mitochondrial inner membrane from matrix"/>
    <property type="evidence" value="ECO:0007669"/>
    <property type="project" value="TreeGrafter"/>
</dbReference>
<evidence type="ECO:0000256" key="1">
    <source>
        <dbReference type="ARBA" id="ARBA00004141"/>
    </source>
</evidence>
<dbReference type="Proteomes" id="UP000323506">
    <property type="component" value="Chromosome A09"/>
</dbReference>
<evidence type="ECO:0000256" key="3">
    <source>
        <dbReference type="ARBA" id="ARBA00022692"/>
    </source>
</evidence>
<reference evidence="7 8" key="1">
    <citation type="submission" date="2019-06" db="EMBL/GenBank/DDBJ databases">
        <title>WGS assembly of Gossypium darwinii.</title>
        <authorList>
            <person name="Chen Z.J."/>
            <person name="Sreedasyam A."/>
            <person name="Ando A."/>
            <person name="Song Q."/>
            <person name="De L."/>
            <person name="Hulse-Kemp A."/>
            <person name="Ding M."/>
            <person name="Ye W."/>
            <person name="Kirkbride R."/>
            <person name="Jenkins J."/>
            <person name="Plott C."/>
            <person name="Lovell J."/>
            <person name="Lin Y.-M."/>
            <person name="Vaughn R."/>
            <person name="Liu B."/>
            <person name="Li W."/>
            <person name="Simpson S."/>
            <person name="Scheffler B."/>
            <person name="Saski C."/>
            <person name="Grover C."/>
            <person name="Hu G."/>
            <person name="Conover J."/>
            <person name="Carlson J."/>
            <person name="Shu S."/>
            <person name="Boston L."/>
            <person name="Williams M."/>
            <person name="Peterson D."/>
            <person name="Mcgee K."/>
            <person name="Jones D."/>
            <person name="Wendel J."/>
            <person name="Stelly D."/>
            <person name="Grimwood J."/>
            <person name="Schmutz J."/>
        </authorList>
    </citation>
    <scope>NUCLEOTIDE SEQUENCE [LARGE SCALE GENOMIC DNA]</scope>
    <source>
        <strain evidence="7">1808015.09</strain>
    </source>
</reference>
<dbReference type="PANTHER" id="PTHR12428">
    <property type="entry name" value="OXA1"/>
    <property type="match status" value="1"/>
</dbReference>
<keyword evidence="8" id="KW-1185">Reference proteome</keyword>
<feature type="transmembrane region" description="Helical" evidence="6">
    <location>
        <begin position="220"/>
        <end position="244"/>
    </location>
</feature>
<dbReference type="PANTHER" id="PTHR12428:SF65">
    <property type="entry name" value="CYTOCHROME C OXIDASE ASSEMBLY PROTEIN COX18, MITOCHONDRIAL"/>
    <property type="match status" value="1"/>
</dbReference>
<dbReference type="InterPro" id="IPR011990">
    <property type="entry name" value="TPR-like_helical_dom_sf"/>
</dbReference>
<evidence type="ECO:0000313" key="7">
    <source>
        <dbReference type="EMBL" id="TYH01614.1"/>
    </source>
</evidence>
<dbReference type="GO" id="GO:0032977">
    <property type="term" value="F:membrane insertase activity"/>
    <property type="evidence" value="ECO:0007669"/>
    <property type="project" value="InterPro"/>
</dbReference>
<dbReference type="InterPro" id="IPR001708">
    <property type="entry name" value="YidC/ALB3/OXA1/COX18"/>
</dbReference>
<feature type="transmembrane region" description="Helical" evidence="6">
    <location>
        <begin position="256"/>
        <end position="281"/>
    </location>
</feature>
<dbReference type="GO" id="GO:0005743">
    <property type="term" value="C:mitochondrial inner membrane"/>
    <property type="evidence" value="ECO:0007669"/>
    <property type="project" value="TreeGrafter"/>
</dbReference>
<sequence length="515" mass="57602">MANSKIFLTHLRRSIPLSTFYLPHVTHLPLCPASRSHPNLPARVSPIPYPATRSFFTSSNNVEESILPVRAIVSLLDGYHNLTGFPWWITIVTSTMAMRFALFPVVVIHLQKLKKIGELAPKLPSPLPPPMSGSSYKDHFIHFEKERKANGCPSYFCTFDACLKNKPLQMRSVALLLVPCLFLWVSSIRRMSLDNYPGFDSGGALWFKNLTELPHDVSGFIFPFLIAGLHYLNVQISFATSSVGKVDSFLTKVFKFYLDILTLPLFGISLLIPQGSLVYWVTNSSFSVIQQLTLKHSAVRAILGLPDKDAPTARAPSVEPTSMQPTIPVQNLSPKELLALSVKHLSREEKDQAVLLLKLALERDPEYVKAMVVMGQTLMQKGLMEDAIEYLERAISKLSLAGHPTEVENVDLLILSSQWAGVVYMKQGKKAEGLAHLETIASLKEPEDPKSKAHYFDGLLLLASALFDFGRKAEALKFLKLVVAYNPKYNYLLEELKNEEDDFASNLASSRRRGY</sequence>
<dbReference type="Gene3D" id="1.25.40.10">
    <property type="entry name" value="Tetratricopeptide repeat domain"/>
    <property type="match status" value="1"/>
</dbReference>
<dbReference type="SUPFAM" id="SSF48452">
    <property type="entry name" value="TPR-like"/>
    <property type="match status" value="1"/>
</dbReference>
<gene>
    <name evidence="7" type="ORF">ES288_A09G073300v1</name>
</gene>
<proteinExistence type="inferred from homology"/>
<name>A0A5D2F6G2_GOSDA</name>
<protein>
    <recommendedName>
        <fullName evidence="9">ALBINO3-like protein 2, chloroplastic</fullName>
    </recommendedName>
</protein>
<accession>A0A5D2F6G2</accession>
<feature type="transmembrane region" description="Helical" evidence="6">
    <location>
        <begin position="173"/>
        <end position="191"/>
    </location>
</feature>
<evidence type="ECO:0000313" key="8">
    <source>
        <dbReference type="Proteomes" id="UP000323506"/>
    </source>
</evidence>
<dbReference type="EMBL" id="CM017696">
    <property type="protein sequence ID" value="TYH01614.1"/>
    <property type="molecule type" value="Genomic_DNA"/>
</dbReference>
<feature type="transmembrane region" description="Helical" evidence="6">
    <location>
        <begin position="85"/>
        <end position="108"/>
    </location>
</feature>
<evidence type="ECO:0000256" key="6">
    <source>
        <dbReference type="SAM" id="Phobius"/>
    </source>
</evidence>
<comment type="similarity">
    <text evidence="2">Belongs to the OXA1/ALB3/YidC (TC 2.A.9.2) family.</text>
</comment>
<evidence type="ECO:0000256" key="4">
    <source>
        <dbReference type="ARBA" id="ARBA00022989"/>
    </source>
</evidence>
<dbReference type="InterPro" id="IPR019734">
    <property type="entry name" value="TPR_rpt"/>
</dbReference>
<keyword evidence="5 6" id="KW-0472">Membrane</keyword>
<dbReference type="AlphaFoldDB" id="A0A5D2F6G2"/>
<evidence type="ECO:0000256" key="2">
    <source>
        <dbReference type="ARBA" id="ARBA00010583"/>
    </source>
</evidence>
<comment type="subcellular location">
    <subcellularLocation>
        <location evidence="1">Membrane</location>
        <topology evidence="1">Multi-pass membrane protein</topology>
    </subcellularLocation>
</comment>
<keyword evidence="4 6" id="KW-1133">Transmembrane helix</keyword>
<evidence type="ECO:0000256" key="5">
    <source>
        <dbReference type="ARBA" id="ARBA00023136"/>
    </source>
</evidence>
<dbReference type="Pfam" id="PF13432">
    <property type="entry name" value="TPR_16"/>
    <property type="match status" value="1"/>
</dbReference>
<organism evidence="7 8">
    <name type="scientific">Gossypium darwinii</name>
    <name type="common">Darwin's cotton</name>
    <name type="synonym">Gossypium barbadense var. darwinii</name>
    <dbReference type="NCBI Taxonomy" id="34276"/>
    <lineage>
        <taxon>Eukaryota</taxon>
        <taxon>Viridiplantae</taxon>
        <taxon>Streptophyta</taxon>
        <taxon>Embryophyta</taxon>
        <taxon>Tracheophyta</taxon>
        <taxon>Spermatophyta</taxon>
        <taxon>Magnoliopsida</taxon>
        <taxon>eudicotyledons</taxon>
        <taxon>Gunneridae</taxon>
        <taxon>Pentapetalae</taxon>
        <taxon>rosids</taxon>
        <taxon>malvids</taxon>
        <taxon>Malvales</taxon>
        <taxon>Malvaceae</taxon>
        <taxon>Malvoideae</taxon>
        <taxon>Gossypium</taxon>
    </lineage>
</organism>
<evidence type="ECO:0008006" key="9">
    <source>
        <dbReference type="Google" id="ProtNLM"/>
    </source>
</evidence>
<dbReference type="CDD" id="cd20069">
    <property type="entry name" value="5TM_Oxa1-like"/>
    <property type="match status" value="1"/>
</dbReference>
<keyword evidence="3 6" id="KW-0812">Transmembrane</keyword>